<evidence type="ECO:0000313" key="2">
    <source>
        <dbReference type="EMBL" id="ONL99815.1"/>
    </source>
</evidence>
<organism evidence="2">
    <name type="scientific">Zea mays</name>
    <name type="common">Maize</name>
    <dbReference type="NCBI Taxonomy" id="4577"/>
    <lineage>
        <taxon>Eukaryota</taxon>
        <taxon>Viridiplantae</taxon>
        <taxon>Streptophyta</taxon>
        <taxon>Embryophyta</taxon>
        <taxon>Tracheophyta</taxon>
        <taxon>Spermatophyta</taxon>
        <taxon>Magnoliopsida</taxon>
        <taxon>Liliopsida</taxon>
        <taxon>Poales</taxon>
        <taxon>Poaceae</taxon>
        <taxon>PACMAD clade</taxon>
        <taxon>Panicoideae</taxon>
        <taxon>Andropogonodae</taxon>
        <taxon>Andropogoneae</taxon>
        <taxon>Tripsacinae</taxon>
        <taxon>Zea</taxon>
    </lineage>
</organism>
<dbReference type="AlphaFoldDB" id="A0A1D6K8G7"/>
<feature type="compositionally biased region" description="Low complexity" evidence="1">
    <location>
        <begin position="35"/>
        <end position="58"/>
    </location>
</feature>
<proteinExistence type="predicted"/>
<feature type="non-terminal residue" evidence="2">
    <location>
        <position position="1"/>
    </location>
</feature>
<sequence>ARTHSQSPPLPSAHCSPLEESERERGKGEGGAGRHGLPFLPPRRGGARAPGPARRSPVPRGPVRRRGRRRGELQHQRGRRVLGPLAEGPGHLVRPAQRRRPGRQRWCVRLQGHQPPHAAALLHPHPQRVRQDARRQERHPGQLEAQHLLPLLRPVQLASWFAPSGRSVTTTHHYYHHHPLDYCFCYQILRRNGTAGCRRRRRPWKG</sequence>
<name>A0A1D6K8G7_MAIZE</name>
<protein>
    <submittedName>
        <fullName evidence="2">Beta expansin2</fullName>
    </submittedName>
</protein>
<feature type="region of interest" description="Disordered" evidence="1">
    <location>
        <begin position="1"/>
        <end position="103"/>
    </location>
</feature>
<accession>A0A1D6K8G7</accession>
<evidence type="ECO:0000256" key="1">
    <source>
        <dbReference type="SAM" id="MobiDB-lite"/>
    </source>
</evidence>
<dbReference type="EMBL" id="CM007647">
    <property type="protein sequence ID" value="ONL99815.1"/>
    <property type="molecule type" value="Genomic_DNA"/>
</dbReference>
<reference evidence="2" key="1">
    <citation type="submission" date="2015-12" db="EMBL/GenBank/DDBJ databases">
        <title>Update maize B73 reference genome by single molecule sequencing technologies.</title>
        <authorList>
            <consortium name="Maize Genome Sequencing Project"/>
            <person name="Ware D."/>
        </authorList>
    </citation>
    <scope>NUCLEOTIDE SEQUENCE [LARGE SCALE GENOMIC DNA]</scope>
    <source>
        <tissue evidence="2">Seedling</tissue>
    </source>
</reference>
<gene>
    <name evidence="2" type="ORF">ZEAMMB73_Zm00001d029899</name>
</gene>